<gene>
    <name evidence="15" type="primary">smc6</name>
    <name evidence="15" type="ORF">H4R34_000750</name>
</gene>
<accession>A0A9W8B9S4</accession>
<dbReference type="GO" id="GO:0000724">
    <property type="term" value="P:double-strand break repair via homologous recombination"/>
    <property type="evidence" value="ECO:0007669"/>
    <property type="project" value="TreeGrafter"/>
</dbReference>
<reference evidence="15" key="1">
    <citation type="submission" date="2022-07" db="EMBL/GenBank/DDBJ databases">
        <title>Phylogenomic reconstructions and comparative analyses of Kickxellomycotina fungi.</title>
        <authorList>
            <person name="Reynolds N.K."/>
            <person name="Stajich J.E."/>
            <person name="Barry K."/>
            <person name="Grigoriev I.V."/>
            <person name="Crous P."/>
            <person name="Smith M.E."/>
        </authorList>
    </citation>
    <scope>NUCLEOTIDE SEQUENCE</scope>
    <source>
        <strain evidence="15">RSA 567</strain>
    </source>
</reference>
<dbReference type="PANTHER" id="PTHR19306">
    <property type="entry name" value="STRUCTURAL MAINTENANCE OF CHROMOSOMES 5,6 SMC5, SMC6"/>
    <property type="match status" value="1"/>
</dbReference>
<evidence type="ECO:0000256" key="7">
    <source>
        <dbReference type="ARBA" id="ARBA00022840"/>
    </source>
</evidence>
<evidence type="ECO:0000256" key="2">
    <source>
        <dbReference type="ARBA" id="ARBA00004286"/>
    </source>
</evidence>
<keyword evidence="5" id="KW-0547">Nucleotide-binding</keyword>
<evidence type="ECO:0000256" key="11">
    <source>
        <dbReference type="ARBA" id="ARBA00023242"/>
    </source>
</evidence>
<evidence type="ECO:0000256" key="8">
    <source>
        <dbReference type="ARBA" id="ARBA00023054"/>
    </source>
</evidence>
<dbReference type="PANTHER" id="PTHR19306:SF6">
    <property type="entry name" value="STRUCTURAL MAINTENANCE OF CHROMOSOMES PROTEIN 6"/>
    <property type="match status" value="1"/>
</dbReference>
<evidence type="ECO:0000256" key="4">
    <source>
        <dbReference type="ARBA" id="ARBA00022454"/>
    </source>
</evidence>
<comment type="subcellular location">
    <subcellularLocation>
        <location evidence="2">Chromosome</location>
    </subcellularLocation>
    <subcellularLocation>
        <location evidence="1">Nucleus</location>
    </subcellularLocation>
</comment>
<dbReference type="SUPFAM" id="SSF52540">
    <property type="entry name" value="P-loop containing nucleoside triphosphate hydrolases"/>
    <property type="match status" value="1"/>
</dbReference>
<keyword evidence="6" id="KW-0227">DNA damage</keyword>
<dbReference type="OrthoDB" id="10072614at2759"/>
<keyword evidence="16" id="KW-1185">Reference proteome</keyword>
<feature type="coiled-coil region" evidence="12">
    <location>
        <begin position="636"/>
        <end position="670"/>
    </location>
</feature>
<protein>
    <submittedName>
        <fullName evidence="15">Structural maintenance of chromosomes protein 6</fullName>
        <ecNumber evidence="15">3.6.4.13</ecNumber>
    </submittedName>
</protein>
<organism evidence="15 16">
    <name type="scientific">Dimargaris verticillata</name>
    <dbReference type="NCBI Taxonomy" id="2761393"/>
    <lineage>
        <taxon>Eukaryota</taxon>
        <taxon>Fungi</taxon>
        <taxon>Fungi incertae sedis</taxon>
        <taxon>Zoopagomycota</taxon>
        <taxon>Kickxellomycotina</taxon>
        <taxon>Dimargaritomycetes</taxon>
        <taxon>Dimargaritales</taxon>
        <taxon>Dimargaritaceae</taxon>
        <taxon>Dimargaris</taxon>
    </lineage>
</organism>
<keyword evidence="4" id="KW-0158">Chromosome</keyword>
<feature type="coiled-coil region" evidence="12">
    <location>
        <begin position="700"/>
        <end position="846"/>
    </location>
</feature>
<feature type="coiled-coil region" evidence="12">
    <location>
        <begin position="208"/>
        <end position="443"/>
    </location>
</feature>
<dbReference type="Gene3D" id="1.10.287.1490">
    <property type="match status" value="1"/>
</dbReference>
<evidence type="ECO:0000256" key="3">
    <source>
        <dbReference type="ARBA" id="ARBA00006793"/>
    </source>
</evidence>
<dbReference type="Gene3D" id="3.40.50.300">
    <property type="entry name" value="P-loop containing nucleotide triphosphate hydrolases"/>
    <property type="match status" value="2"/>
</dbReference>
<dbReference type="InterPro" id="IPR027417">
    <property type="entry name" value="P-loop_NTPase"/>
</dbReference>
<dbReference type="GO" id="GO:0035861">
    <property type="term" value="C:site of double-strand break"/>
    <property type="evidence" value="ECO:0007669"/>
    <property type="project" value="TreeGrafter"/>
</dbReference>
<feature type="domain" description="RecF/RecN/SMC N-terminal" evidence="14">
    <location>
        <begin position="12"/>
        <end position="1027"/>
    </location>
</feature>
<keyword evidence="8 12" id="KW-0175">Coiled coil</keyword>
<dbReference type="GO" id="GO:0005524">
    <property type="term" value="F:ATP binding"/>
    <property type="evidence" value="ECO:0007669"/>
    <property type="project" value="UniProtKB-KW"/>
</dbReference>
<dbReference type="InterPro" id="IPR003395">
    <property type="entry name" value="RecF/RecN/SMC_N"/>
</dbReference>
<dbReference type="GO" id="GO:0030915">
    <property type="term" value="C:Smc5-Smc6 complex"/>
    <property type="evidence" value="ECO:0007669"/>
    <property type="project" value="TreeGrafter"/>
</dbReference>
<keyword evidence="11" id="KW-0539">Nucleus</keyword>
<dbReference type="AlphaFoldDB" id="A0A9W8B9S4"/>
<dbReference type="GO" id="GO:0003724">
    <property type="term" value="F:RNA helicase activity"/>
    <property type="evidence" value="ECO:0007669"/>
    <property type="project" value="UniProtKB-EC"/>
</dbReference>
<keyword evidence="15" id="KW-0378">Hydrolase</keyword>
<dbReference type="EC" id="3.6.4.13" evidence="15"/>
<evidence type="ECO:0000256" key="9">
    <source>
        <dbReference type="ARBA" id="ARBA00023172"/>
    </source>
</evidence>
<keyword evidence="7" id="KW-0067">ATP-binding</keyword>
<evidence type="ECO:0000313" key="15">
    <source>
        <dbReference type="EMBL" id="KAJ1984282.1"/>
    </source>
</evidence>
<dbReference type="GO" id="GO:0005634">
    <property type="term" value="C:nucleus"/>
    <property type="evidence" value="ECO:0007669"/>
    <property type="project" value="UniProtKB-SubCell"/>
</dbReference>
<feature type="region of interest" description="Disordered" evidence="13">
    <location>
        <begin position="934"/>
        <end position="967"/>
    </location>
</feature>
<evidence type="ECO:0000256" key="12">
    <source>
        <dbReference type="SAM" id="Coils"/>
    </source>
</evidence>
<keyword evidence="10" id="KW-0234">DNA repair</keyword>
<comment type="similarity">
    <text evidence="3">Belongs to the SMC family. SMC6 subfamily.</text>
</comment>
<evidence type="ECO:0000256" key="13">
    <source>
        <dbReference type="SAM" id="MobiDB-lite"/>
    </source>
</evidence>
<keyword evidence="9" id="KW-0233">DNA recombination</keyword>
<dbReference type="GO" id="GO:0003684">
    <property type="term" value="F:damaged DNA binding"/>
    <property type="evidence" value="ECO:0007669"/>
    <property type="project" value="TreeGrafter"/>
</dbReference>
<evidence type="ECO:0000313" key="16">
    <source>
        <dbReference type="Proteomes" id="UP001151582"/>
    </source>
</evidence>
<name>A0A9W8B9S4_9FUNG</name>
<evidence type="ECO:0000256" key="6">
    <source>
        <dbReference type="ARBA" id="ARBA00022763"/>
    </source>
</evidence>
<evidence type="ECO:0000256" key="5">
    <source>
        <dbReference type="ARBA" id="ARBA00022741"/>
    </source>
</evidence>
<comment type="caution">
    <text evidence="15">The sequence shown here is derived from an EMBL/GenBank/DDBJ whole genome shotgun (WGS) entry which is preliminary data.</text>
</comment>
<evidence type="ECO:0000256" key="10">
    <source>
        <dbReference type="ARBA" id="ARBA00023204"/>
    </source>
</evidence>
<proteinExistence type="inferred from homology"/>
<dbReference type="Pfam" id="PF02463">
    <property type="entry name" value="SMC_N"/>
    <property type="match status" value="1"/>
</dbReference>
<dbReference type="GO" id="GO:0016787">
    <property type="term" value="F:hydrolase activity"/>
    <property type="evidence" value="ECO:0007669"/>
    <property type="project" value="UniProtKB-KW"/>
</dbReference>
<evidence type="ECO:0000259" key="14">
    <source>
        <dbReference type="Pfam" id="PF02463"/>
    </source>
</evidence>
<dbReference type="GO" id="GO:0003697">
    <property type="term" value="F:single-stranded DNA binding"/>
    <property type="evidence" value="ECO:0007669"/>
    <property type="project" value="TreeGrafter"/>
</dbReference>
<dbReference type="Proteomes" id="UP001151582">
    <property type="component" value="Unassembled WGS sequence"/>
</dbReference>
<dbReference type="EMBL" id="JANBQB010000024">
    <property type="protein sequence ID" value="KAJ1984282.1"/>
    <property type="molecule type" value="Genomic_DNA"/>
</dbReference>
<sequence>MAGQEAPQLGIIESVELEDFMCHKYLRVVLGSKINFIIGHNGSGKSAILTAIIVCLGGKAAFTNRASSVKDLVRQGAHRALITLRLRNRGRDAYKSDVYGDCVIVERILARDGASGYRLRSALNDRVVSTKRDDLLAVCDHMAIQVDNPLNVLSQDSARQFLNATTSEDKYKFFLKGTQLAQLQLDHEIIRAGLDTTRSVIDHKKLLLPDLLKEAKEWERKYKDMQSARDLAVKLERLKHEMAWAQVQEAEVQCEAAHKRMARTQQKLPSLEAKRAEEQATMDTVQAKVATVEARMDELTQRRAPLQNDREALVTQSRELQAQINQIQADERELDREVKGLRRRHQDVSVLLDQEQQKAEADLNAMRQEKQAQISACQDTIATQEADLAGADQEFLRLREASQKAQALQDDLQSQLDQRYQKIKEAKVTLQNLQRQKQNHMTSFGPTMPDVLRSIAAETRWQSAPPLGPLGLYVKLKHPQWADTLESILNQVLNAFLVESHHDQRLLAQICQRHRCRSRIYVSKLEAFDYSHGEPDSQFLTILRALEFTNDMVRYQLINSNRIEQTILIEQRTEADRVMSSRRGHFPHNVIACFTVDGFQVGHKSGFSTMALNSYRGPPRFTRNIDTLIERQSRDLAALDAQQQDQNAALAQARDEYRRVQRKLQQHQQNVRGLHGTIREHRTRIDQLHEELQDLEPANIQALTAEQQDLEKRIDLVKRQFAALHQQLVPLNEQMAHLDAQQADFDQQSQQVQDALAKQQQVADRLMTQRLHQEQRIAHWDAKRTEVEQRLVAAEEEVHKLKANVAAIMAKATEYAPERVQVIHTAQQLDQEIGTIELRLRETERIHGVNLEEIAQETAKRTEAYQRAKRDVLAMETFVGELAQALEVRTAKWLQFRDSIALRAKANFLYYLLQRGYTGRLEIDHQAQKLNPRVQTEDKAALAPTKARNGTVMVQRDKDPKSLSGGEKSFSTICLLLALWESMGCPIRCLDEFDVFMDAVNRRISMTMMIESARRATDTQYILITPQDMSSVSLGPDVRVHRLADPDRRTVA</sequence>
<evidence type="ECO:0000256" key="1">
    <source>
        <dbReference type="ARBA" id="ARBA00004123"/>
    </source>
</evidence>